<dbReference type="PROSITE" id="PS50054">
    <property type="entry name" value="TYR_PHOSPHATASE_DUAL"/>
    <property type="match status" value="1"/>
</dbReference>
<dbReference type="PIRSF" id="PIRSF000941">
    <property type="entry name" value="DUSP12"/>
    <property type="match status" value="1"/>
</dbReference>
<comment type="caution">
    <text evidence="8">The sequence shown here is derived from an EMBL/GenBank/DDBJ whole genome shotgun (WGS) entry which is preliminary data.</text>
</comment>
<dbReference type="InterPro" id="IPR016130">
    <property type="entry name" value="Tyr_Pase_AS"/>
</dbReference>
<evidence type="ECO:0000259" key="6">
    <source>
        <dbReference type="PROSITE" id="PS50054"/>
    </source>
</evidence>
<dbReference type="SUPFAM" id="SSF52799">
    <property type="entry name" value="(Phosphotyrosine protein) phosphatases II"/>
    <property type="match status" value="1"/>
</dbReference>
<organism evidence="8 9">
    <name type="scientific">Riccia fluitans</name>
    <dbReference type="NCBI Taxonomy" id="41844"/>
    <lineage>
        <taxon>Eukaryota</taxon>
        <taxon>Viridiplantae</taxon>
        <taxon>Streptophyta</taxon>
        <taxon>Embryophyta</taxon>
        <taxon>Marchantiophyta</taxon>
        <taxon>Marchantiopsida</taxon>
        <taxon>Marchantiidae</taxon>
        <taxon>Marchantiales</taxon>
        <taxon>Ricciaceae</taxon>
        <taxon>Riccia</taxon>
    </lineage>
</organism>
<dbReference type="EC" id="3.1.3.48" evidence="2"/>
<dbReference type="InterPro" id="IPR029021">
    <property type="entry name" value="Prot-tyrosine_phosphatase-like"/>
</dbReference>
<dbReference type="InterPro" id="IPR000387">
    <property type="entry name" value="Tyr_Pase_dom"/>
</dbReference>
<dbReference type="SMART" id="SM00195">
    <property type="entry name" value="DSPc"/>
    <property type="match status" value="1"/>
</dbReference>
<feature type="domain" description="Tyrosine-protein phosphatase" evidence="6">
    <location>
        <begin position="1"/>
        <end position="193"/>
    </location>
</feature>
<dbReference type="CDD" id="cd14520">
    <property type="entry name" value="DSP_DUSP12"/>
    <property type="match status" value="1"/>
</dbReference>
<dbReference type="PANTHER" id="PTHR45848:SF4">
    <property type="entry name" value="DUAL SPECIFICITY PROTEIN PHOSPHATASE 12"/>
    <property type="match status" value="1"/>
</dbReference>
<dbReference type="GO" id="GO:0004725">
    <property type="term" value="F:protein tyrosine phosphatase activity"/>
    <property type="evidence" value="ECO:0007669"/>
    <property type="project" value="UniProtKB-EC"/>
</dbReference>
<reference evidence="8 9" key="1">
    <citation type="submission" date="2024-09" db="EMBL/GenBank/DDBJ databases">
        <title>Chromosome-scale assembly of Riccia fluitans.</title>
        <authorList>
            <person name="Paukszto L."/>
            <person name="Sawicki J."/>
            <person name="Karawczyk K."/>
            <person name="Piernik-Szablinska J."/>
            <person name="Szczecinska M."/>
            <person name="Mazdziarz M."/>
        </authorList>
    </citation>
    <scope>NUCLEOTIDE SEQUENCE [LARGE SCALE GENOMIC DNA]</scope>
    <source>
        <strain evidence="8">Rf_01</strain>
        <tissue evidence="8">Aerial parts of the thallus</tissue>
    </source>
</reference>
<dbReference type="Gene3D" id="3.90.190.10">
    <property type="entry name" value="Protein tyrosine phosphatase superfamily"/>
    <property type="match status" value="1"/>
</dbReference>
<dbReference type="InterPro" id="IPR020422">
    <property type="entry name" value="TYR_PHOSPHATASE_DUAL_dom"/>
</dbReference>
<dbReference type="Pfam" id="PF00782">
    <property type="entry name" value="DSPc"/>
    <property type="match status" value="1"/>
</dbReference>
<protein>
    <recommendedName>
        <fullName evidence="2">protein-tyrosine-phosphatase</fullName>
        <ecNumber evidence="2">3.1.3.48</ecNumber>
    </recommendedName>
</protein>
<sequence length="364" mass="39832">MKLVRDGLYIGNINDGSAVFQGKHPEITHLLSVLSSQILYQENPKPGDPYSIMSLGTGEHVQAPQDQTAVIETFALAITPDSIEVNPADAAKKGARVFTRMTVPLRDMESENLLDHLEASMDFIEKGRKNGRVLVHCLAGVSRSAAVILAYLMRTERLSVEDALTSLRESSASACPNAGFMDQLQMFEDMGYKVDHGSSIYKTFHVTNLGEAYGKGEKLESSRFASDPGDASSSLSDDLASKVSINGGEKVPTLYRCKKCRRLVASESNVVTHNLGLGESSFKTKRKGSGRSDDYGEPKCSSIFVEPMQWMTAVVEGDVEGKLLCARCEARLGNFNWAGLQCSCGAWVNPAFQLHKSRMDFTWL</sequence>
<evidence type="ECO:0000313" key="8">
    <source>
        <dbReference type="EMBL" id="KAL2610871.1"/>
    </source>
</evidence>
<evidence type="ECO:0000256" key="2">
    <source>
        <dbReference type="ARBA" id="ARBA00013064"/>
    </source>
</evidence>
<accession>A0ABD1XSJ5</accession>
<evidence type="ECO:0000313" key="9">
    <source>
        <dbReference type="Proteomes" id="UP001605036"/>
    </source>
</evidence>
<keyword evidence="3" id="KW-0378">Hydrolase</keyword>
<proteinExistence type="inferred from homology"/>
<dbReference type="InterPro" id="IPR000340">
    <property type="entry name" value="Dual-sp_phosphatase_cat-dom"/>
</dbReference>
<gene>
    <name evidence="8" type="ORF">R1flu_022563</name>
</gene>
<keyword evidence="4" id="KW-0904">Protein phosphatase</keyword>
<dbReference type="EMBL" id="JBHFFA010000007">
    <property type="protein sequence ID" value="KAL2610871.1"/>
    <property type="molecule type" value="Genomic_DNA"/>
</dbReference>
<dbReference type="Proteomes" id="UP001605036">
    <property type="component" value="Unassembled WGS sequence"/>
</dbReference>
<feature type="active site" description="Phosphocysteine intermediate" evidence="5">
    <location>
        <position position="137"/>
    </location>
</feature>
<evidence type="ECO:0000259" key="7">
    <source>
        <dbReference type="PROSITE" id="PS50056"/>
    </source>
</evidence>
<dbReference type="InterPro" id="IPR016278">
    <property type="entry name" value="DUSP12"/>
</dbReference>
<dbReference type="AlphaFoldDB" id="A0ABD1XSJ5"/>
<name>A0ABD1XSJ5_9MARC</name>
<comment type="similarity">
    <text evidence="1">Belongs to the protein-tyrosine phosphatase family. Non-receptor class dual specificity subfamily.</text>
</comment>
<keyword evidence="9" id="KW-1185">Reference proteome</keyword>
<evidence type="ECO:0000256" key="5">
    <source>
        <dbReference type="PIRSR" id="PIRSR000941-50"/>
    </source>
</evidence>
<evidence type="ECO:0000256" key="3">
    <source>
        <dbReference type="ARBA" id="ARBA00022801"/>
    </source>
</evidence>
<dbReference type="PROSITE" id="PS00383">
    <property type="entry name" value="TYR_PHOSPHATASE_1"/>
    <property type="match status" value="1"/>
</dbReference>
<evidence type="ECO:0000256" key="4">
    <source>
        <dbReference type="ARBA" id="ARBA00022912"/>
    </source>
</evidence>
<evidence type="ECO:0000256" key="1">
    <source>
        <dbReference type="ARBA" id="ARBA00008601"/>
    </source>
</evidence>
<dbReference type="PANTHER" id="PTHR45848">
    <property type="entry name" value="DUAL SPECIFICITY PROTEIN PHOSPHATASE 12 FAMILY MEMBER"/>
    <property type="match status" value="1"/>
</dbReference>
<dbReference type="PROSITE" id="PS50056">
    <property type="entry name" value="TYR_PHOSPHATASE_2"/>
    <property type="match status" value="1"/>
</dbReference>
<feature type="domain" description="Tyrosine specific protein phosphatases" evidence="7">
    <location>
        <begin position="111"/>
        <end position="169"/>
    </location>
</feature>